<evidence type="ECO:0000256" key="7">
    <source>
        <dbReference type="ARBA" id="ARBA00023136"/>
    </source>
</evidence>
<evidence type="ECO:0000256" key="6">
    <source>
        <dbReference type="ARBA" id="ARBA00022989"/>
    </source>
</evidence>
<accession>A0A0H2LZ57</accession>
<comment type="subunit">
    <text evidence="9">The complex comprises the extracytoplasmic solute receptor protein and the two transmembrane proteins.</text>
</comment>
<evidence type="ECO:0000256" key="2">
    <source>
        <dbReference type="ARBA" id="ARBA00022448"/>
    </source>
</evidence>
<evidence type="ECO:0000313" key="12">
    <source>
        <dbReference type="Proteomes" id="UP000035170"/>
    </source>
</evidence>
<comment type="similarity">
    <text evidence="8 9">Belongs to the TRAP transporter small permease family.</text>
</comment>
<keyword evidence="4 9" id="KW-0997">Cell inner membrane</keyword>
<comment type="function">
    <text evidence="9">Part of the tripartite ATP-independent periplasmic (TRAP) transport system.</text>
</comment>
<dbReference type="GO" id="GO:0005886">
    <property type="term" value="C:plasma membrane"/>
    <property type="evidence" value="ECO:0007669"/>
    <property type="project" value="UniProtKB-SubCell"/>
</dbReference>
<keyword evidence="7 9" id="KW-0472">Membrane</keyword>
<protein>
    <recommendedName>
        <fullName evidence="9">TRAP transporter small permease protein</fullName>
    </recommendedName>
</protein>
<keyword evidence="6 9" id="KW-1133">Transmembrane helix</keyword>
<dbReference type="PANTHER" id="PTHR35011">
    <property type="entry name" value="2,3-DIKETO-L-GULONATE TRAP TRANSPORTER SMALL PERMEASE PROTEIN YIAM"/>
    <property type="match status" value="1"/>
</dbReference>
<comment type="caution">
    <text evidence="11">The sequence shown here is derived from an EMBL/GenBank/DDBJ whole genome shotgun (WGS) entry which is preliminary data.</text>
</comment>
<evidence type="ECO:0000256" key="4">
    <source>
        <dbReference type="ARBA" id="ARBA00022519"/>
    </source>
</evidence>
<dbReference type="GO" id="GO:0022857">
    <property type="term" value="F:transmembrane transporter activity"/>
    <property type="evidence" value="ECO:0007669"/>
    <property type="project" value="UniProtKB-UniRule"/>
</dbReference>
<dbReference type="Pfam" id="PF04290">
    <property type="entry name" value="DctQ"/>
    <property type="match status" value="1"/>
</dbReference>
<evidence type="ECO:0000256" key="5">
    <source>
        <dbReference type="ARBA" id="ARBA00022692"/>
    </source>
</evidence>
<name>A0A0H2LZ57_VARPD</name>
<keyword evidence="5 9" id="KW-0812">Transmembrane</keyword>
<evidence type="ECO:0000259" key="10">
    <source>
        <dbReference type="Pfam" id="PF04290"/>
    </source>
</evidence>
<comment type="subcellular location">
    <subcellularLocation>
        <location evidence="1 9">Cell inner membrane</location>
        <topology evidence="1 9">Multi-pass membrane protein</topology>
    </subcellularLocation>
</comment>
<dbReference type="EMBL" id="JZWI01000019">
    <property type="protein sequence ID" value="KLN55091.1"/>
    <property type="molecule type" value="Genomic_DNA"/>
</dbReference>
<dbReference type="InterPro" id="IPR055348">
    <property type="entry name" value="DctQ"/>
</dbReference>
<dbReference type="PANTHER" id="PTHR35011:SF10">
    <property type="entry name" value="TRAP TRANSPORTER SMALL PERMEASE PROTEIN"/>
    <property type="match status" value="1"/>
</dbReference>
<evidence type="ECO:0000256" key="9">
    <source>
        <dbReference type="RuleBase" id="RU369079"/>
    </source>
</evidence>
<organism evidence="11 12">
    <name type="scientific">Variovorax paradoxus</name>
    <dbReference type="NCBI Taxonomy" id="34073"/>
    <lineage>
        <taxon>Bacteria</taxon>
        <taxon>Pseudomonadati</taxon>
        <taxon>Pseudomonadota</taxon>
        <taxon>Betaproteobacteria</taxon>
        <taxon>Burkholderiales</taxon>
        <taxon>Comamonadaceae</taxon>
        <taxon>Variovorax</taxon>
    </lineage>
</organism>
<evidence type="ECO:0000256" key="3">
    <source>
        <dbReference type="ARBA" id="ARBA00022475"/>
    </source>
</evidence>
<feature type="domain" description="Tripartite ATP-independent periplasmic transporters DctQ component" evidence="10">
    <location>
        <begin position="24"/>
        <end position="154"/>
    </location>
</feature>
<sequence>MRKTLDFLYNSAAALAALFMIGLLAMVLLSIVGRQLHFNVPGIDAYAGYLMAGAGFLALAHTLKRGEHIRVTLVLQNLPPAAQRWLERWAMGAGALLAVLFAWYSARLVFQSHDFHDISTGNDATPLWLPQLSMAVGALVFAIAAFDEFVIEWRGRPAKPVETEALRHE</sequence>
<evidence type="ECO:0000256" key="1">
    <source>
        <dbReference type="ARBA" id="ARBA00004429"/>
    </source>
</evidence>
<keyword evidence="2 9" id="KW-0813">Transport</keyword>
<gene>
    <name evidence="11" type="ORF">VPARA_37790</name>
</gene>
<dbReference type="GO" id="GO:0015740">
    <property type="term" value="P:C4-dicarboxylate transport"/>
    <property type="evidence" value="ECO:0007669"/>
    <property type="project" value="TreeGrafter"/>
</dbReference>
<feature type="transmembrane region" description="Helical" evidence="9">
    <location>
        <begin position="126"/>
        <end position="146"/>
    </location>
</feature>
<evidence type="ECO:0000256" key="8">
    <source>
        <dbReference type="ARBA" id="ARBA00038436"/>
    </source>
</evidence>
<dbReference type="Proteomes" id="UP000035170">
    <property type="component" value="Unassembled WGS sequence"/>
</dbReference>
<dbReference type="RefSeq" id="WP_047785621.1">
    <property type="nucleotide sequence ID" value="NZ_JZWI01000019.1"/>
</dbReference>
<keyword evidence="12" id="KW-1185">Reference proteome</keyword>
<reference evidence="11 12" key="1">
    <citation type="submission" date="2015-03" db="EMBL/GenBank/DDBJ databases">
        <title>Genome sequence of Variovorax paradoxus TBEA6.</title>
        <authorList>
            <person name="Poehlein A."/>
            <person name="Schuldes J."/>
            <person name="Wuebbeler J.H."/>
            <person name="Hiessl S."/>
            <person name="Steinbuechel A."/>
            <person name="Daniel R."/>
        </authorList>
    </citation>
    <scope>NUCLEOTIDE SEQUENCE [LARGE SCALE GENOMIC DNA]</scope>
    <source>
        <strain evidence="11 12">TBEA6</strain>
    </source>
</reference>
<feature type="transmembrane region" description="Helical" evidence="9">
    <location>
        <begin position="45"/>
        <end position="64"/>
    </location>
</feature>
<dbReference type="PATRIC" id="fig|34073.19.peg.3868"/>
<dbReference type="AlphaFoldDB" id="A0A0H2LZ57"/>
<feature type="transmembrane region" description="Helical" evidence="9">
    <location>
        <begin position="12"/>
        <end position="33"/>
    </location>
</feature>
<proteinExistence type="inferred from homology"/>
<dbReference type="InterPro" id="IPR007387">
    <property type="entry name" value="TRAP_DctQ"/>
</dbReference>
<keyword evidence="3" id="KW-1003">Cell membrane</keyword>
<feature type="transmembrane region" description="Helical" evidence="9">
    <location>
        <begin position="85"/>
        <end position="106"/>
    </location>
</feature>
<evidence type="ECO:0000313" key="11">
    <source>
        <dbReference type="EMBL" id="KLN55091.1"/>
    </source>
</evidence>